<dbReference type="EnsemblPlants" id="AES75969">
    <property type="protein sequence ID" value="AES75969"/>
    <property type="gene ID" value="MTR_6g065560"/>
</dbReference>
<evidence type="ECO:0000313" key="7">
    <source>
        <dbReference type="Proteomes" id="UP000002051"/>
    </source>
</evidence>
<dbReference type="PANTHER" id="PTHR46128:SF358">
    <property type="entry name" value="TETRATRICOPEPTIDE REPEAT (TPR)-LIKE SUPERFAMILY PROTEIN"/>
    <property type="match status" value="1"/>
</dbReference>
<feature type="repeat" description="PPR" evidence="3">
    <location>
        <begin position="310"/>
        <end position="344"/>
    </location>
</feature>
<feature type="repeat" description="PPR" evidence="3">
    <location>
        <begin position="415"/>
        <end position="449"/>
    </location>
</feature>
<feature type="repeat" description="PPR" evidence="3">
    <location>
        <begin position="380"/>
        <end position="414"/>
    </location>
</feature>
<dbReference type="NCBIfam" id="TIGR00756">
    <property type="entry name" value="PPR"/>
    <property type="match status" value="8"/>
</dbReference>
<organism evidence="5 7">
    <name type="scientific">Medicago truncatula</name>
    <name type="common">Barrel medic</name>
    <name type="synonym">Medicago tribuloides</name>
    <dbReference type="NCBI Taxonomy" id="3880"/>
    <lineage>
        <taxon>Eukaryota</taxon>
        <taxon>Viridiplantae</taxon>
        <taxon>Streptophyta</taxon>
        <taxon>Embryophyta</taxon>
        <taxon>Tracheophyta</taxon>
        <taxon>Spermatophyta</taxon>
        <taxon>Magnoliopsida</taxon>
        <taxon>eudicotyledons</taxon>
        <taxon>Gunneridae</taxon>
        <taxon>Pentapetalae</taxon>
        <taxon>rosids</taxon>
        <taxon>fabids</taxon>
        <taxon>Fabales</taxon>
        <taxon>Fabaceae</taxon>
        <taxon>Papilionoideae</taxon>
        <taxon>50 kb inversion clade</taxon>
        <taxon>NPAAA clade</taxon>
        <taxon>Hologalegina</taxon>
        <taxon>IRL clade</taxon>
        <taxon>Trifolieae</taxon>
        <taxon>Medicago</taxon>
    </lineage>
</organism>
<dbReference type="Proteomes" id="UP000002051">
    <property type="component" value="Chromosome 6"/>
</dbReference>
<keyword evidence="2" id="KW-0677">Repeat</keyword>
<dbReference type="Pfam" id="PF12854">
    <property type="entry name" value="PPR_1"/>
    <property type="match status" value="2"/>
</dbReference>
<dbReference type="HOGENOM" id="CLU_485202_0_0_1"/>
<feature type="repeat" description="PPR" evidence="3">
    <location>
        <begin position="501"/>
        <end position="535"/>
    </location>
</feature>
<reference evidence="5 6" key="1">
    <citation type="journal article" date="2011" name="Nature">
        <title>The Medicago genome provides insight into the evolution of rhizobial symbioses.</title>
        <authorList>
            <person name="Young N.D."/>
            <person name="Debelle F."/>
            <person name="Oldroyd G.E."/>
            <person name="Geurts R."/>
            <person name="Cannon S.B."/>
            <person name="Udvardi M.K."/>
            <person name="Benedito V.A."/>
            <person name="Mayer K.F."/>
            <person name="Gouzy J."/>
            <person name="Schoof H."/>
            <person name="Van de Peer Y."/>
            <person name="Proost S."/>
            <person name="Cook D.R."/>
            <person name="Meyers B.C."/>
            <person name="Spannagl M."/>
            <person name="Cheung F."/>
            <person name="De Mita S."/>
            <person name="Krishnakumar V."/>
            <person name="Gundlach H."/>
            <person name="Zhou S."/>
            <person name="Mudge J."/>
            <person name="Bharti A.K."/>
            <person name="Murray J.D."/>
            <person name="Naoumkina M.A."/>
            <person name="Rosen B."/>
            <person name="Silverstein K.A."/>
            <person name="Tang H."/>
            <person name="Rombauts S."/>
            <person name="Zhao P.X."/>
            <person name="Zhou P."/>
            <person name="Barbe V."/>
            <person name="Bardou P."/>
            <person name="Bechner M."/>
            <person name="Bellec A."/>
            <person name="Berger A."/>
            <person name="Berges H."/>
            <person name="Bidwell S."/>
            <person name="Bisseling T."/>
            <person name="Choisne N."/>
            <person name="Couloux A."/>
            <person name="Denny R."/>
            <person name="Deshpande S."/>
            <person name="Dai X."/>
            <person name="Doyle J.J."/>
            <person name="Dudez A.M."/>
            <person name="Farmer A.D."/>
            <person name="Fouteau S."/>
            <person name="Franken C."/>
            <person name="Gibelin C."/>
            <person name="Gish J."/>
            <person name="Goldstein S."/>
            <person name="Gonzalez A.J."/>
            <person name="Green P.J."/>
            <person name="Hallab A."/>
            <person name="Hartog M."/>
            <person name="Hua A."/>
            <person name="Humphray S.J."/>
            <person name="Jeong D.H."/>
            <person name="Jing Y."/>
            <person name="Jocker A."/>
            <person name="Kenton S.M."/>
            <person name="Kim D.J."/>
            <person name="Klee K."/>
            <person name="Lai H."/>
            <person name="Lang C."/>
            <person name="Lin S."/>
            <person name="Macmil S.L."/>
            <person name="Magdelenat G."/>
            <person name="Matthews L."/>
            <person name="McCorrison J."/>
            <person name="Monaghan E.L."/>
            <person name="Mun J.H."/>
            <person name="Najar F.Z."/>
            <person name="Nicholson C."/>
            <person name="Noirot C."/>
            <person name="O'Bleness M."/>
            <person name="Paule C.R."/>
            <person name="Poulain J."/>
            <person name="Prion F."/>
            <person name="Qin B."/>
            <person name="Qu C."/>
            <person name="Retzel E.F."/>
            <person name="Riddle C."/>
            <person name="Sallet E."/>
            <person name="Samain S."/>
            <person name="Samson N."/>
            <person name="Sanders I."/>
            <person name="Saurat O."/>
            <person name="Scarpelli C."/>
            <person name="Schiex T."/>
            <person name="Segurens B."/>
            <person name="Severin A.J."/>
            <person name="Sherrier D.J."/>
            <person name="Shi R."/>
            <person name="Sims S."/>
            <person name="Singer S.R."/>
            <person name="Sinharoy S."/>
            <person name="Sterck L."/>
            <person name="Viollet A."/>
            <person name="Wang B.B."/>
            <person name="Wang K."/>
            <person name="Wang M."/>
            <person name="Wang X."/>
            <person name="Warfsmann J."/>
            <person name="Weissenbach J."/>
            <person name="White D.D."/>
            <person name="White J.D."/>
            <person name="Wiley G.B."/>
            <person name="Wincker P."/>
            <person name="Xing Y."/>
            <person name="Yang L."/>
            <person name="Yao Z."/>
            <person name="Ying F."/>
            <person name="Zhai J."/>
            <person name="Zhou L."/>
            <person name="Zuber A."/>
            <person name="Denarie J."/>
            <person name="Dixon R.A."/>
            <person name="May G.D."/>
            <person name="Schwartz D.C."/>
            <person name="Rogers J."/>
            <person name="Quetier F."/>
            <person name="Town C.D."/>
            <person name="Roe B.A."/>
        </authorList>
    </citation>
    <scope>NUCLEOTIDE SEQUENCE [LARGE SCALE GENOMIC DNA]</scope>
    <source>
        <strain evidence="5">A17</strain>
        <strain evidence="6">cv. Jemalong A17</strain>
    </source>
</reference>
<feature type="repeat" description="PPR" evidence="3">
    <location>
        <begin position="275"/>
        <end position="309"/>
    </location>
</feature>
<evidence type="ECO:0000256" key="2">
    <source>
        <dbReference type="ARBA" id="ARBA00022737"/>
    </source>
</evidence>
<reference evidence="5 6" key="2">
    <citation type="journal article" date="2014" name="BMC Genomics">
        <title>An improved genome release (version Mt4.0) for the model legume Medicago truncatula.</title>
        <authorList>
            <person name="Tang H."/>
            <person name="Krishnakumar V."/>
            <person name="Bidwell S."/>
            <person name="Rosen B."/>
            <person name="Chan A."/>
            <person name="Zhou S."/>
            <person name="Gentzbittel L."/>
            <person name="Childs K.L."/>
            <person name="Yandell M."/>
            <person name="Gundlach H."/>
            <person name="Mayer K.F."/>
            <person name="Schwartz D.C."/>
            <person name="Town C.D."/>
        </authorList>
    </citation>
    <scope>GENOME REANNOTATION</scope>
    <source>
        <strain evidence="6">cv. Jemalong A17</strain>
    </source>
</reference>
<dbReference type="AlphaFoldDB" id="G7KP94"/>
<dbReference type="InterPro" id="IPR002885">
    <property type="entry name" value="PPR_rpt"/>
</dbReference>
<evidence type="ECO:0000313" key="5">
    <source>
        <dbReference type="EMBL" id="AES75969.1"/>
    </source>
</evidence>
<protein>
    <submittedName>
        <fullName evidence="5">PPR containing plant-like protein</fullName>
    </submittedName>
</protein>
<evidence type="ECO:0000256" key="3">
    <source>
        <dbReference type="PROSITE-ProRule" id="PRU00708"/>
    </source>
</evidence>
<dbReference type="EMBL" id="CM001222">
    <property type="protein sequence ID" value="AES75969.1"/>
    <property type="molecule type" value="Genomic_DNA"/>
</dbReference>
<dbReference type="PROSITE" id="PS51375">
    <property type="entry name" value="PPR"/>
    <property type="match status" value="8"/>
</dbReference>
<dbReference type="InterPro" id="IPR050872">
    <property type="entry name" value="PPR_P_subfamily"/>
</dbReference>
<sequence length="562" mass="64118">MLSDSDNGDEQANQWFRPGFLNQPSDSSFSFVQESVLDQPLDQPNQTETISTDIPCSSNQTCPQILTTNVSSLPTLLLDSTILKEVCENIFEDLNKLVKTRNNIVHAENYEEKWTALRERVDTVMCEVQKLSLEAHKEYINTLNIWFKNVVSNMKEVEINREQEKHKLFISDSPFYLDASSIITANIHADLSLNWLAKLTVHTDAPILAKLQSDSEQGSLSQRAPLQLLRRVDGKLLQPNLVMYNTIIDSMCKDKLDNDAFDLYSEMVSKRIFPDVNTYNALINGFCIVGKLKDAIGLFNKMTSENINPDVYTFNILVDAFCKEGRVKEAKNGLAMMMKQGIKPDVVTYNSLMDRYCLVNEVNKAKSIFNTMSHRGVTANVRSYSIMINRFCKIKMVDQAMKLFKEMHHKQIFPNVITYSSLIDGLCKSGRISYALELNDEMHDRGQQPDIITLTRQLKDQGIRPNMFTYTILIDGLCKGGRLEDARNIFEDLLVKGYNITVNTYTVMIHGFCNKGLFDEAMTLLSKMKDNCCIPNAVTYEIIIRSLFDNDENDKAENFFVK</sequence>
<dbReference type="InterPro" id="IPR011990">
    <property type="entry name" value="TPR-like_helical_dom_sf"/>
</dbReference>
<feature type="repeat" description="PPR" evidence="3">
    <location>
        <begin position="466"/>
        <end position="500"/>
    </location>
</feature>
<evidence type="ECO:0000256" key="4">
    <source>
        <dbReference type="SAM" id="MobiDB-lite"/>
    </source>
</evidence>
<proteinExistence type="inferred from homology"/>
<dbReference type="PaxDb" id="3880-AES75969"/>
<keyword evidence="7" id="KW-1185">Reference proteome</keyword>
<dbReference type="Pfam" id="PF13041">
    <property type="entry name" value="PPR_2"/>
    <property type="match status" value="3"/>
</dbReference>
<name>G7KP94_MEDTR</name>
<dbReference type="PANTHER" id="PTHR46128">
    <property type="entry name" value="MITOCHONDRIAL GROUP I INTRON SPLICING FACTOR CCM1"/>
    <property type="match status" value="1"/>
</dbReference>
<dbReference type="eggNOG" id="KOG4197">
    <property type="taxonomic scope" value="Eukaryota"/>
</dbReference>
<feature type="repeat" description="PPR" evidence="3">
    <location>
        <begin position="240"/>
        <end position="274"/>
    </location>
</feature>
<evidence type="ECO:0000256" key="1">
    <source>
        <dbReference type="ARBA" id="ARBA00007626"/>
    </source>
</evidence>
<accession>G7KP94</accession>
<dbReference type="Gene3D" id="1.25.40.10">
    <property type="entry name" value="Tetratricopeptide repeat domain"/>
    <property type="match status" value="4"/>
</dbReference>
<comment type="similarity">
    <text evidence="1">Belongs to the PPR family. P subfamily.</text>
</comment>
<evidence type="ECO:0000313" key="6">
    <source>
        <dbReference type="EnsemblPlants" id="AES75969"/>
    </source>
</evidence>
<gene>
    <name evidence="5" type="ordered locus">MTR_6g065560</name>
</gene>
<feature type="region of interest" description="Disordered" evidence="4">
    <location>
        <begin position="1"/>
        <end position="21"/>
    </location>
</feature>
<reference evidence="6" key="3">
    <citation type="submission" date="2015-04" db="UniProtKB">
        <authorList>
            <consortium name="EnsemblPlants"/>
        </authorList>
    </citation>
    <scope>IDENTIFICATION</scope>
    <source>
        <strain evidence="6">cv. Jemalong A17</strain>
    </source>
</reference>
<feature type="repeat" description="PPR" evidence="3">
    <location>
        <begin position="345"/>
        <end position="379"/>
    </location>
</feature>